<proteinExistence type="predicted"/>
<protein>
    <submittedName>
        <fullName evidence="2">Uncharacterized protein</fullName>
    </submittedName>
</protein>
<organism evidence="2">
    <name type="scientific">uncultured Rubrobacteraceae bacterium</name>
    <dbReference type="NCBI Taxonomy" id="349277"/>
    <lineage>
        <taxon>Bacteria</taxon>
        <taxon>Bacillati</taxon>
        <taxon>Actinomycetota</taxon>
        <taxon>Rubrobacteria</taxon>
        <taxon>Rubrobacterales</taxon>
        <taxon>Rubrobacteraceae</taxon>
        <taxon>environmental samples</taxon>
    </lineage>
</organism>
<evidence type="ECO:0000313" key="2">
    <source>
        <dbReference type="EMBL" id="CAA9431733.1"/>
    </source>
</evidence>
<sequence length="78" mass="8518">MRRSPRLFSNPFPRFFSESPSAPPAVGKKPRGQRAKGAVPGSVLKNKKLAPTGGFLVGSVTLEGEVFLEWTAGALWYW</sequence>
<name>A0A6J4Q378_9ACTN</name>
<reference evidence="2" key="1">
    <citation type="submission" date="2020-02" db="EMBL/GenBank/DDBJ databases">
        <authorList>
            <person name="Meier V. D."/>
        </authorList>
    </citation>
    <scope>NUCLEOTIDE SEQUENCE</scope>
    <source>
        <strain evidence="2">AVDCRST_MAG28</strain>
    </source>
</reference>
<dbReference type="AlphaFoldDB" id="A0A6J4Q378"/>
<evidence type="ECO:0000256" key="1">
    <source>
        <dbReference type="SAM" id="MobiDB-lite"/>
    </source>
</evidence>
<gene>
    <name evidence="2" type="ORF">AVDCRST_MAG28-1501</name>
</gene>
<feature type="region of interest" description="Disordered" evidence="1">
    <location>
        <begin position="1"/>
        <end position="40"/>
    </location>
</feature>
<accession>A0A6J4Q378</accession>
<dbReference type="EMBL" id="CADCVE010000001">
    <property type="protein sequence ID" value="CAA9431733.1"/>
    <property type="molecule type" value="Genomic_DNA"/>
</dbReference>